<dbReference type="UniPathway" id="UPA00378"/>
<evidence type="ECO:0000256" key="16">
    <source>
        <dbReference type="ARBA" id="ARBA00030723"/>
    </source>
</evidence>
<evidence type="ECO:0000256" key="21">
    <source>
        <dbReference type="SAM" id="Phobius"/>
    </source>
</evidence>
<dbReference type="InterPro" id="IPR043189">
    <property type="entry name" value="B4GAT1"/>
</dbReference>
<evidence type="ECO:0000256" key="9">
    <source>
        <dbReference type="ARBA" id="ARBA00022723"/>
    </source>
</evidence>
<evidence type="ECO:0000256" key="20">
    <source>
        <dbReference type="ARBA" id="ARBA00047852"/>
    </source>
</evidence>
<evidence type="ECO:0000256" key="13">
    <source>
        <dbReference type="ARBA" id="ARBA00023136"/>
    </source>
</evidence>
<name>A0A0M5J7N2_DROBS</name>
<dbReference type="AlphaFoldDB" id="A0A0M5J7N2"/>
<keyword evidence="11 21" id="KW-1133">Transmembrane helix</keyword>
<evidence type="ECO:0000256" key="7">
    <source>
        <dbReference type="ARBA" id="ARBA00022679"/>
    </source>
</evidence>
<keyword evidence="7" id="KW-0808">Transferase</keyword>
<dbReference type="PANTHER" id="PTHR46420:SF1">
    <property type="entry name" value="BETA-1,4-GLUCURONYLTRANSFERASE 1"/>
    <property type="match status" value="1"/>
</dbReference>
<sequence length="449" mass="52301">MMLRIPNCTTIKIILILLVVNIFWLVRVYPPSGIDSNGGTIQSVKDILPATQKQTPRHQLVGFQLPTTQLESFTHTNTNTVLTFENINLSYGRWDNQHIYKIKDFALVGEQYADSSKSSLVCLATQSSIERLFWLPQVADNWRGPISVAIFSAGHEEYTILRYFVTYMRLCFPNIRANTTFHILVPRDYEKLPKVLTESFNVKTKFYCQHPERTLKILLKLRSINTLEWRQKNTYPQNHLRNVGRKGCQTKYVFLTDIDIVPSINSVVQLNNFFKNVICDGSCAYVIPTFEIDVRATFPRTKSALAILIKKGLARPFHEKVFIYNQYATNFSKWLSKIENETSVTISHTVTNFEFLYEPFYLTVDNAPAHDERFNGYGFTRNSQVYEMYVAGFKFYVLSPVFTCHWGLQRKQARPAWREQQNNANRKKFDAFKSEIFARYKNNPHLKIK</sequence>
<evidence type="ECO:0000313" key="22">
    <source>
        <dbReference type="EMBL" id="ALC42661.1"/>
    </source>
</evidence>
<evidence type="ECO:0000256" key="4">
    <source>
        <dbReference type="ARBA" id="ARBA00008539"/>
    </source>
</evidence>
<dbReference type="EMBL" id="CP012524">
    <property type="protein sequence ID" value="ALC42661.1"/>
    <property type="molecule type" value="Genomic_DNA"/>
</dbReference>
<dbReference type="STRING" id="30019.A0A0M5J7N2"/>
<dbReference type="Pfam" id="PF13896">
    <property type="entry name" value="Glyco_transf_49"/>
    <property type="match status" value="1"/>
</dbReference>
<dbReference type="PANTHER" id="PTHR46420">
    <property type="entry name" value="BETA-1,4-GLUCURONYLTRANSFERASE 1"/>
    <property type="match status" value="1"/>
</dbReference>
<evidence type="ECO:0000256" key="15">
    <source>
        <dbReference type="ARBA" id="ARBA00023211"/>
    </source>
</evidence>
<evidence type="ECO:0000256" key="10">
    <source>
        <dbReference type="ARBA" id="ARBA00022968"/>
    </source>
</evidence>
<keyword evidence="9" id="KW-0479">Metal-binding</keyword>
<evidence type="ECO:0000256" key="14">
    <source>
        <dbReference type="ARBA" id="ARBA00023180"/>
    </source>
</evidence>
<evidence type="ECO:0000256" key="12">
    <source>
        <dbReference type="ARBA" id="ARBA00023034"/>
    </source>
</evidence>
<evidence type="ECO:0000256" key="5">
    <source>
        <dbReference type="ARBA" id="ARBA00017962"/>
    </source>
</evidence>
<evidence type="ECO:0000256" key="3">
    <source>
        <dbReference type="ARBA" id="ARBA00004922"/>
    </source>
</evidence>
<keyword evidence="14" id="KW-0325">Glycoprotein</keyword>
<dbReference type="Proteomes" id="UP000494163">
    <property type="component" value="Chromosome 2R"/>
</dbReference>
<dbReference type="OrthoDB" id="6479716at2759"/>
<dbReference type="GO" id="GO:0015020">
    <property type="term" value="F:glucuronosyltransferase activity"/>
    <property type="evidence" value="ECO:0007669"/>
    <property type="project" value="InterPro"/>
</dbReference>
<keyword evidence="15" id="KW-0464">Manganese</keyword>
<comment type="pathway">
    <text evidence="3">Protein modification; protein glycosylation.</text>
</comment>
<keyword evidence="6" id="KW-0328">Glycosyltransferase</keyword>
<evidence type="ECO:0000256" key="18">
    <source>
        <dbReference type="ARBA" id="ARBA00032181"/>
    </source>
</evidence>
<evidence type="ECO:0000256" key="6">
    <source>
        <dbReference type="ARBA" id="ARBA00022676"/>
    </source>
</evidence>
<accession>A0A0M5J7N2</accession>
<evidence type="ECO:0000256" key="19">
    <source>
        <dbReference type="ARBA" id="ARBA00033291"/>
    </source>
</evidence>
<proteinExistence type="inferred from homology"/>
<evidence type="ECO:0000256" key="2">
    <source>
        <dbReference type="ARBA" id="ARBA00004323"/>
    </source>
</evidence>
<dbReference type="GO" id="GO:0035269">
    <property type="term" value="P:protein O-linked glycosylation via mannose"/>
    <property type="evidence" value="ECO:0007669"/>
    <property type="project" value="TreeGrafter"/>
</dbReference>
<keyword evidence="10" id="KW-0735">Signal-anchor</keyword>
<keyword evidence="23" id="KW-1185">Reference proteome</keyword>
<feature type="transmembrane region" description="Helical" evidence="21">
    <location>
        <begin position="12"/>
        <end position="30"/>
    </location>
</feature>
<protein>
    <recommendedName>
        <fullName evidence="5">Beta-1,4-glucuronyltransferase 1</fullName>
    </recommendedName>
    <alternativeName>
        <fullName evidence="16">I-beta-1,3-N-acetylglucosaminyltransferase</fullName>
    </alternativeName>
    <alternativeName>
        <fullName evidence="19">N-acetyllactosaminide beta-1,3-N-acetylglucosaminyltransferase</fullName>
    </alternativeName>
    <alternativeName>
        <fullName evidence="17">Poly-N-acetyllactosamine extension enzyme</fullName>
    </alternativeName>
    <alternativeName>
        <fullName evidence="18">UDP-GlcNAc:betaGal beta-1,3-N-acetylglucosaminyltransferase 1</fullName>
    </alternativeName>
</protein>
<comment type="catalytic activity">
    <reaction evidence="20">
        <text>3-O-[beta-D-Xyl-(1-&gt;4)-Rib-ol-P-Rib-ol-P-3-beta-D-GalNAc-(1-&gt;3)-beta-D-GlcNAc-(1-&gt;4)-(O-6-P-alpha-D-Man)]-Thr-[protein] + UDP-alpha-D-glucuronate = 3-O-[beta-D-GlcA-(1-&gt;3)-beta-D-Xyl-(1-&gt;4)-Rib-ol-P-Rib-ol-P-3-beta-D-GalNAc-(1-&gt;3)-beta-D-GlcNAc-(1-&gt;4)-(O-6-P-alpha-D-Man)]-Thr-[protein] + UDP + H(+)</text>
        <dbReference type="Rhea" id="RHEA:46860"/>
        <dbReference type="Rhea" id="RHEA-COMP:15023"/>
        <dbReference type="Rhea" id="RHEA-COMP:17482"/>
        <dbReference type="ChEBI" id="CHEBI:15378"/>
        <dbReference type="ChEBI" id="CHEBI:58052"/>
        <dbReference type="ChEBI" id="CHEBI:58223"/>
        <dbReference type="ChEBI" id="CHEBI:142405"/>
        <dbReference type="ChEBI" id="CHEBI:177336"/>
    </reaction>
</comment>
<keyword evidence="8 21" id="KW-0812">Transmembrane</keyword>
<evidence type="ECO:0000256" key="8">
    <source>
        <dbReference type="ARBA" id="ARBA00022692"/>
    </source>
</evidence>
<evidence type="ECO:0000256" key="11">
    <source>
        <dbReference type="ARBA" id="ARBA00022989"/>
    </source>
</evidence>
<dbReference type="OMA" id="NMKGKFD"/>
<keyword evidence="12" id="KW-0333">Golgi apparatus</keyword>
<evidence type="ECO:0000256" key="1">
    <source>
        <dbReference type="ARBA" id="ARBA00001936"/>
    </source>
</evidence>
<dbReference type="GO" id="GO:0046872">
    <property type="term" value="F:metal ion binding"/>
    <property type="evidence" value="ECO:0007669"/>
    <property type="project" value="UniProtKB-KW"/>
</dbReference>
<keyword evidence="13 21" id="KW-0472">Membrane</keyword>
<dbReference type="GO" id="GO:0000139">
    <property type="term" value="C:Golgi membrane"/>
    <property type="evidence" value="ECO:0007669"/>
    <property type="project" value="UniProtKB-SubCell"/>
</dbReference>
<evidence type="ECO:0000313" key="23">
    <source>
        <dbReference type="Proteomes" id="UP000494163"/>
    </source>
</evidence>
<evidence type="ECO:0000256" key="17">
    <source>
        <dbReference type="ARBA" id="ARBA00032175"/>
    </source>
</evidence>
<organism evidence="22 23">
    <name type="scientific">Drosophila busckii</name>
    <name type="common">Fruit fly</name>
    <dbReference type="NCBI Taxonomy" id="30019"/>
    <lineage>
        <taxon>Eukaryota</taxon>
        <taxon>Metazoa</taxon>
        <taxon>Ecdysozoa</taxon>
        <taxon>Arthropoda</taxon>
        <taxon>Hexapoda</taxon>
        <taxon>Insecta</taxon>
        <taxon>Pterygota</taxon>
        <taxon>Neoptera</taxon>
        <taxon>Endopterygota</taxon>
        <taxon>Diptera</taxon>
        <taxon>Brachycera</taxon>
        <taxon>Muscomorpha</taxon>
        <taxon>Ephydroidea</taxon>
        <taxon>Drosophilidae</taxon>
        <taxon>Drosophila</taxon>
    </lineage>
</organism>
<comment type="cofactor">
    <cofactor evidence="1">
        <name>Mn(2+)</name>
        <dbReference type="ChEBI" id="CHEBI:29035"/>
    </cofactor>
</comment>
<reference evidence="22 23" key="1">
    <citation type="submission" date="2015-08" db="EMBL/GenBank/DDBJ databases">
        <title>Ancestral chromatin configuration constrains chromatin evolution on differentiating sex chromosomes in Drosophila.</title>
        <authorList>
            <person name="Zhou Q."/>
            <person name="Bachtrog D."/>
        </authorList>
    </citation>
    <scope>NUCLEOTIDE SEQUENCE [LARGE SCALE GENOMIC DNA]</scope>
    <source>
        <tissue evidence="22">Whole larvae</tissue>
    </source>
</reference>
<comment type="subcellular location">
    <subcellularLocation>
        <location evidence="2">Golgi apparatus membrane</location>
        <topology evidence="2">Single-pass type II membrane protein</topology>
    </subcellularLocation>
</comment>
<comment type="similarity">
    <text evidence="4">Belongs to the glycosyltransferase 49 family.</text>
</comment>
<gene>
    <name evidence="22" type="ORF">Dbus_chr2Rg2240</name>
</gene>